<organism evidence="2 3">
    <name type="scientific">Fuscovulum blasticum DSM 2131</name>
    <dbReference type="NCBI Taxonomy" id="1188250"/>
    <lineage>
        <taxon>Bacteria</taxon>
        <taxon>Pseudomonadati</taxon>
        <taxon>Pseudomonadota</taxon>
        <taxon>Alphaproteobacteria</taxon>
        <taxon>Rhodobacterales</taxon>
        <taxon>Paracoccaceae</taxon>
        <taxon>Pseudogemmobacter</taxon>
    </lineage>
</organism>
<dbReference type="EMBL" id="PZKE01000022">
    <property type="protein sequence ID" value="PTE12976.1"/>
    <property type="molecule type" value="Genomic_DNA"/>
</dbReference>
<evidence type="ECO:0000256" key="1">
    <source>
        <dbReference type="SAM" id="Phobius"/>
    </source>
</evidence>
<sequence length="155" mass="17070">MDSQAQTRRPALRSQQKEMIPAVLLRAMFGIALASLVMVSYAVYTGREKVGQPEASAVVREKWIVLEGKDAKHVVVRDTNGNVLVDLPEGGFITVIQSGVHTERRKKGADQTKPVRIVEYANGRLAAEDPETGWSVELYAFGADNKAAFQKLLDM</sequence>
<reference evidence="2 3" key="1">
    <citation type="submission" date="2018-03" db="EMBL/GenBank/DDBJ databases">
        <title>Rhodobacter blasticus.</title>
        <authorList>
            <person name="Meyer T.E."/>
            <person name="Miller S."/>
            <person name="Lodha T."/>
            <person name="Gandham S."/>
            <person name="Chintalapati S."/>
            <person name="Chintalapati V.R."/>
        </authorList>
    </citation>
    <scope>NUCLEOTIDE SEQUENCE [LARGE SCALE GENOMIC DNA]</scope>
    <source>
        <strain evidence="2 3">DSM 2131</strain>
    </source>
</reference>
<keyword evidence="1" id="KW-0472">Membrane</keyword>
<dbReference type="Proteomes" id="UP000241362">
    <property type="component" value="Unassembled WGS sequence"/>
</dbReference>
<dbReference type="AlphaFoldDB" id="A0A2T4J4Z8"/>
<gene>
    <name evidence="2" type="ORF">C5F44_15900</name>
</gene>
<keyword evidence="3" id="KW-1185">Reference proteome</keyword>
<accession>A0A2T4J4Z8</accession>
<name>A0A2T4J4Z8_FUSBL</name>
<evidence type="ECO:0000313" key="3">
    <source>
        <dbReference type="Proteomes" id="UP000241362"/>
    </source>
</evidence>
<dbReference type="InterPro" id="IPR017495">
    <property type="entry name" value="PuhC"/>
</dbReference>
<dbReference type="RefSeq" id="WP_107674530.1">
    <property type="nucleotide sequence ID" value="NZ_PZKE01000022.1"/>
</dbReference>
<comment type="caution">
    <text evidence="2">The sequence shown here is derived from an EMBL/GenBank/DDBJ whole genome shotgun (WGS) entry which is preliminary data.</text>
</comment>
<keyword evidence="1" id="KW-1133">Transmembrane helix</keyword>
<dbReference type="NCBIfam" id="TIGR03054">
    <property type="entry name" value="photo_alph_chp1"/>
    <property type="match status" value="1"/>
</dbReference>
<evidence type="ECO:0000313" key="2">
    <source>
        <dbReference type="EMBL" id="PTE12976.1"/>
    </source>
</evidence>
<proteinExistence type="predicted"/>
<feature type="transmembrane region" description="Helical" evidence="1">
    <location>
        <begin position="23"/>
        <end position="44"/>
    </location>
</feature>
<keyword evidence="1" id="KW-0812">Transmembrane</keyword>
<protein>
    <submittedName>
        <fullName evidence="2">Photosynthetic complex assembly protein</fullName>
    </submittedName>
</protein>